<feature type="region of interest" description="Disordered" evidence="1">
    <location>
        <begin position="41"/>
        <end position="106"/>
    </location>
</feature>
<dbReference type="InterPro" id="IPR021382">
    <property type="entry name" value="DUF3014"/>
</dbReference>
<keyword evidence="2" id="KW-1133">Transmembrane helix</keyword>
<evidence type="ECO:0000256" key="2">
    <source>
        <dbReference type="SAM" id="Phobius"/>
    </source>
</evidence>
<protein>
    <submittedName>
        <fullName evidence="3">DUF3014 family protein</fullName>
    </submittedName>
</protein>
<accession>A0A3N1P6T2</accession>
<evidence type="ECO:0000313" key="3">
    <source>
        <dbReference type="EMBL" id="ROQ24233.1"/>
    </source>
</evidence>
<gene>
    <name evidence="3" type="ORF">EDC28_107114</name>
</gene>
<feature type="transmembrane region" description="Helical" evidence="2">
    <location>
        <begin position="17"/>
        <end position="37"/>
    </location>
</feature>
<comment type="caution">
    <text evidence="3">The sequence shown here is derived from an EMBL/GenBank/DDBJ whole genome shotgun (WGS) entry which is preliminary data.</text>
</comment>
<evidence type="ECO:0000313" key="4">
    <source>
        <dbReference type="Proteomes" id="UP000268033"/>
    </source>
</evidence>
<proteinExistence type="predicted"/>
<keyword evidence="2" id="KW-0472">Membrane</keyword>
<dbReference type="RefSeq" id="WP_123421984.1">
    <property type="nucleotide sequence ID" value="NZ_RJUL01000007.1"/>
</dbReference>
<dbReference type="AlphaFoldDB" id="A0A3N1P6T2"/>
<keyword evidence="2" id="KW-0812">Transmembrane</keyword>
<sequence length="288" mass="31430">MQADPQTRPPKSGRSPLVPIAIVVVIAVAAVLAWVFWPKGEAPKPAQDNLPPPVVEQQPQPAAEPEPAPVDNSAAEPEPQQVEAEPATPAPEPVKLPALKDSDPMVRDDLNALMPSQSVVKTQEPQLIDKVTQILATAVEGYLPERQRLIASPDKAFEVVRDGDTIYLDSDSYHRFDPYVAIFVGLDDTKLLAFLDKYQPLFSEAYSQLGLDGDNLKPNLVQIINLALATPDPAEPIKLSQPKVLYQFADPALENLKPIQKILIRMGPDNRAKVKAKLEALKSALDAQ</sequence>
<dbReference type="Proteomes" id="UP000268033">
    <property type="component" value="Unassembled WGS sequence"/>
</dbReference>
<evidence type="ECO:0000256" key="1">
    <source>
        <dbReference type="SAM" id="MobiDB-lite"/>
    </source>
</evidence>
<name>A0A3N1P6T2_9GAMM</name>
<organism evidence="3 4">
    <name type="scientific">Gallaecimonas pentaromativorans</name>
    <dbReference type="NCBI Taxonomy" id="584787"/>
    <lineage>
        <taxon>Bacteria</taxon>
        <taxon>Pseudomonadati</taxon>
        <taxon>Pseudomonadota</taxon>
        <taxon>Gammaproteobacteria</taxon>
        <taxon>Enterobacterales</taxon>
        <taxon>Gallaecimonadaceae</taxon>
        <taxon>Gallaecimonas</taxon>
    </lineage>
</organism>
<dbReference type="STRING" id="584787.GCA_001247655_00691"/>
<keyword evidence="4" id="KW-1185">Reference proteome</keyword>
<reference evidence="3 4" key="1">
    <citation type="submission" date="2018-11" db="EMBL/GenBank/DDBJ databases">
        <title>Genomic Encyclopedia of Type Strains, Phase IV (KMG-IV): sequencing the most valuable type-strain genomes for metagenomic binning, comparative biology and taxonomic classification.</title>
        <authorList>
            <person name="Goeker M."/>
        </authorList>
    </citation>
    <scope>NUCLEOTIDE SEQUENCE [LARGE SCALE GENOMIC DNA]</scope>
    <source>
        <strain evidence="3 4">DSM 21945</strain>
    </source>
</reference>
<dbReference type="Pfam" id="PF11219">
    <property type="entry name" value="DUF3014"/>
    <property type="match status" value="1"/>
</dbReference>
<feature type="compositionally biased region" description="Low complexity" evidence="1">
    <location>
        <begin position="74"/>
        <end position="87"/>
    </location>
</feature>
<dbReference type="EMBL" id="RJUL01000007">
    <property type="protein sequence ID" value="ROQ24233.1"/>
    <property type="molecule type" value="Genomic_DNA"/>
</dbReference>